<dbReference type="Gene3D" id="3.40.47.10">
    <property type="match status" value="1"/>
</dbReference>
<sequence>MVAKTEDSKLGSFNESASQDKKTETEPIAIVGIGCRIPGGANSPEAFWKLLRDGIDAITEVPADRWKVESFYDPDKAKPGKTHTRWGGFIEKIDRFDAQFFGISPRKAARIDPQQRLLLEVAWEALEDGGQVAERLVGSNTGVFVGIYIHDYQNIQSSDRDRNLIDAQTATGMAMSITANCISYIFDFHGPSVVLDTACSSSLVAVHFACRSLWNGECSLALAGGVNVMLKPEWTISFSKAGMLSPDGRCKSFDAQANGFVRGEGAGIVVLKPLSAALTDGDPIYAVIRGSGINQDGRTNGITVPNGKAQETLLQKVCRQAGVSPQQIQYVEAHGTGTAVGDPIEANALGTVLGANRDPGNYCVVGSVKTNIGHLESAAGIAGLIKVALSLKHRQIPPNLHFHTPNAKIRFEELRLRVPQTLETWPDNGNSPRLAGVNSFGFGGTNAHVLLEEAPQNAAGEINQQYTIEYPKSFLLPLSAKSPEALKAVALLTRDFLINSSC</sequence>
<evidence type="ECO:0000256" key="3">
    <source>
        <dbReference type="ARBA" id="ARBA00022679"/>
    </source>
</evidence>
<dbReference type="InterPro" id="IPR014031">
    <property type="entry name" value="Ketoacyl_synth_C"/>
</dbReference>
<evidence type="ECO:0000256" key="4">
    <source>
        <dbReference type="RuleBase" id="RU003694"/>
    </source>
</evidence>
<dbReference type="EMBL" id="BLAY01000062">
    <property type="protein sequence ID" value="GET39295.1"/>
    <property type="molecule type" value="Genomic_DNA"/>
</dbReference>
<name>A0AAV3XGQ1_9CYAN</name>
<dbReference type="InterPro" id="IPR020841">
    <property type="entry name" value="PKS_Beta-ketoAc_synthase_dom"/>
</dbReference>
<dbReference type="GO" id="GO:0004315">
    <property type="term" value="F:3-oxoacyl-[acyl-carrier-protein] synthase activity"/>
    <property type="evidence" value="ECO:0007669"/>
    <property type="project" value="InterPro"/>
</dbReference>
<dbReference type="GO" id="GO:0006633">
    <property type="term" value="P:fatty acid biosynthetic process"/>
    <property type="evidence" value="ECO:0007669"/>
    <property type="project" value="InterPro"/>
</dbReference>
<dbReference type="InterPro" id="IPR050091">
    <property type="entry name" value="PKS_NRPS_Biosynth_Enz"/>
</dbReference>
<dbReference type="InterPro" id="IPR032821">
    <property type="entry name" value="PKS_assoc"/>
</dbReference>
<dbReference type="CDD" id="cd00833">
    <property type="entry name" value="PKS"/>
    <property type="match status" value="1"/>
</dbReference>
<dbReference type="GO" id="GO:0071770">
    <property type="term" value="P:DIM/DIP cell wall layer assembly"/>
    <property type="evidence" value="ECO:0007669"/>
    <property type="project" value="TreeGrafter"/>
</dbReference>
<evidence type="ECO:0000313" key="8">
    <source>
        <dbReference type="Proteomes" id="UP001050975"/>
    </source>
</evidence>
<dbReference type="PROSITE" id="PS52004">
    <property type="entry name" value="KS3_2"/>
    <property type="match status" value="1"/>
</dbReference>
<dbReference type="PROSITE" id="PS00606">
    <property type="entry name" value="KS3_1"/>
    <property type="match status" value="1"/>
</dbReference>
<dbReference type="InterPro" id="IPR014030">
    <property type="entry name" value="Ketoacyl_synth_N"/>
</dbReference>
<dbReference type="Proteomes" id="UP001050975">
    <property type="component" value="Unassembled WGS sequence"/>
</dbReference>
<dbReference type="PANTHER" id="PTHR43775">
    <property type="entry name" value="FATTY ACID SYNTHASE"/>
    <property type="match status" value="1"/>
</dbReference>
<feature type="domain" description="Ketosynthase family 3 (KS3)" evidence="6">
    <location>
        <begin position="25"/>
        <end position="453"/>
    </location>
</feature>
<keyword evidence="2" id="KW-0597">Phosphoprotein</keyword>
<dbReference type="InterPro" id="IPR018201">
    <property type="entry name" value="Ketoacyl_synth_AS"/>
</dbReference>
<keyword evidence="8" id="KW-1185">Reference proteome</keyword>
<protein>
    <submittedName>
        <fullName evidence="7">Beta-ketoacyl synthase</fullName>
    </submittedName>
</protein>
<dbReference type="GO" id="GO:0005886">
    <property type="term" value="C:plasma membrane"/>
    <property type="evidence" value="ECO:0007669"/>
    <property type="project" value="TreeGrafter"/>
</dbReference>
<dbReference type="SMART" id="SM00825">
    <property type="entry name" value="PKS_KS"/>
    <property type="match status" value="1"/>
</dbReference>
<gene>
    <name evidence="7" type="ORF">MiSe_40590</name>
</gene>
<dbReference type="Pfam" id="PF16197">
    <property type="entry name" value="KAsynt_C_assoc"/>
    <property type="match status" value="1"/>
</dbReference>
<dbReference type="AlphaFoldDB" id="A0AAV3XGQ1"/>
<organism evidence="7 8">
    <name type="scientific">Microseira wollei NIES-4236</name>
    <dbReference type="NCBI Taxonomy" id="2530354"/>
    <lineage>
        <taxon>Bacteria</taxon>
        <taxon>Bacillati</taxon>
        <taxon>Cyanobacteriota</taxon>
        <taxon>Cyanophyceae</taxon>
        <taxon>Oscillatoriophycideae</taxon>
        <taxon>Aerosakkonematales</taxon>
        <taxon>Aerosakkonemataceae</taxon>
        <taxon>Microseira</taxon>
    </lineage>
</organism>
<dbReference type="GO" id="GO:0005737">
    <property type="term" value="C:cytoplasm"/>
    <property type="evidence" value="ECO:0007669"/>
    <property type="project" value="TreeGrafter"/>
</dbReference>
<evidence type="ECO:0000256" key="1">
    <source>
        <dbReference type="ARBA" id="ARBA00022450"/>
    </source>
</evidence>
<evidence type="ECO:0000256" key="5">
    <source>
        <dbReference type="SAM" id="MobiDB-lite"/>
    </source>
</evidence>
<dbReference type="SUPFAM" id="SSF53901">
    <property type="entry name" value="Thiolase-like"/>
    <property type="match status" value="1"/>
</dbReference>
<dbReference type="Pfam" id="PF00109">
    <property type="entry name" value="ketoacyl-synt"/>
    <property type="match status" value="1"/>
</dbReference>
<dbReference type="Pfam" id="PF02801">
    <property type="entry name" value="Ketoacyl-synt_C"/>
    <property type="match status" value="1"/>
</dbReference>
<evidence type="ECO:0000256" key="2">
    <source>
        <dbReference type="ARBA" id="ARBA00022553"/>
    </source>
</evidence>
<evidence type="ECO:0000259" key="6">
    <source>
        <dbReference type="PROSITE" id="PS52004"/>
    </source>
</evidence>
<comment type="similarity">
    <text evidence="4">Belongs to the thiolase-like superfamily. Beta-ketoacyl-ACP synthases family.</text>
</comment>
<dbReference type="RefSeq" id="WP_226584505.1">
    <property type="nucleotide sequence ID" value="NZ_BLAY01000062.1"/>
</dbReference>
<dbReference type="FunFam" id="3.40.47.10:FF:000019">
    <property type="entry name" value="Polyketide synthase type I"/>
    <property type="match status" value="1"/>
</dbReference>
<dbReference type="InterPro" id="IPR016039">
    <property type="entry name" value="Thiolase-like"/>
</dbReference>
<accession>A0AAV3XGQ1</accession>
<comment type="caution">
    <text evidence="7">The sequence shown here is derived from an EMBL/GenBank/DDBJ whole genome shotgun (WGS) entry which is preliminary data.</text>
</comment>
<proteinExistence type="inferred from homology"/>
<dbReference type="GO" id="GO:0004312">
    <property type="term" value="F:fatty acid synthase activity"/>
    <property type="evidence" value="ECO:0007669"/>
    <property type="project" value="TreeGrafter"/>
</dbReference>
<feature type="region of interest" description="Disordered" evidence="5">
    <location>
        <begin position="1"/>
        <end position="21"/>
    </location>
</feature>
<reference evidence="7" key="1">
    <citation type="submission" date="2019-10" db="EMBL/GenBank/DDBJ databases">
        <title>Draft genome sequece of Microseira wollei NIES-4236.</title>
        <authorList>
            <person name="Yamaguchi H."/>
            <person name="Suzuki S."/>
            <person name="Kawachi M."/>
        </authorList>
    </citation>
    <scope>NUCLEOTIDE SEQUENCE</scope>
    <source>
        <strain evidence="7">NIES-4236</strain>
    </source>
</reference>
<keyword evidence="3 4" id="KW-0808">Transferase</keyword>
<dbReference type="PANTHER" id="PTHR43775:SF37">
    <property type="entry name" value="SI:DKEY-61P9.11"/>
    <property type="match status" value="1"/>
</dbReference>
<evidence type="ECO:0000313" key="7">
    <source>
        <dbReference type="EMBL" id="GET39295.1"/>
    </source>
</evidence>
<keyword evidence="1" id="KW-0596">Phosphopantetheine</keyword>